<sequence length="135" mass="13788">MNLLKSLKKPIEFGSDGGEKKVGDIGCSELGSGDNIPGNQFALSTPGFISIISMPCTSSKFSSLICCFILPSGDFVFSIAANLAAGEITVLMITGGRICDGGCCCDGCGANGGFLILCESYGPSKAWGEGLEVLS</sequence>
<gene>
    <name evidence="1" type="ORF">F3Y22_tig00110776pilonHSYRG00023</name>
</gene>
<protein>
    <submittedName>
        <fullName evidence="1">Uncharacterized protein</fullName>
    </submittedName>
</protein>
<evidence type="ECO:0000313" key="2">
    <source>
        <dbReference type="Proteomes" id="UP000436088"/>
    </source>
</evidence>
<comment type="caution">
    <text evidence="1">The sequence shown here is derived from an EMBL/GenBank/DDBJ whole genome shotgun (WGS) entry which is preliminary data.</text>
</comment>
<reference evidence="1" key="1">
    <citation type="submission" date="2019-09" db="EMBL/GenBank/DDBJ databases">
        <title>Draft genome information of white flower Hibiscus syriacus.</title>
        <authorList>
            <person name="Kim Y.-M."/>
        </authorList>
    </citation>
    <scope>NUCLEOTIDE SEQUENCE [LARGE SCALE GENOMIC DNA]</scope>
    <source>
        <strain evidence="1">YM2019G1</strain>
    </source>
</reference>
<accession>A0A6A2ZTY6</accession>
<keyword evidence="2" id="KW-1185">Reference proteome</keyword>
<proteinExistence type="predicted"/>
<dbReference type="EMBL" id="VEPZ02001106">
    <property type="protein sequence ID" value="KAE8694739.1"/>
    <property type="molecule type" value="Genomic_DNA"/>
</dbReference>
<dbReference type="AlphaFoldDB" id="A0A6A2ZTY6"/>
<name>A0A6A2ZTY6_HIBSY</name>
<evidence type="ECO:0000313" key="1">
    <source>
        <dbReference type="EMBL" id="KAE8694739.1"/>
    </source>
</evidence>
<dbReference type="Proteomes" id="UP000436088">
    <property type="component" value="Unassembled WGS sequence"/>
</dbReference>
<organism evidence="1 2">
    <name type="scientific">Hibiscus syriacus</name>
    <name type="common">Rose of Sharon</name>
    <dbReference type="NCBI Taxonomy" id="106335"/>
    <lineage>
        <taxon>Eukaryota</taxon>
        <taxon>Viridiplantae</taxon>
        <taxon>Streptophyta</taxon>
        <taxon>Embryophyta</taxon>
        <taxon>Tracheophyta</taxon>
        <taxon>Spermatophyta</taxon>
        <taxon>Magnoliopsida</taxon>
        <taxon>eudicotyledons</taxon>
        <taxon>Gunneridae</taxon>
        <taxon>Pentapetalae</taxon>
        <taxon>rosids</taxon>
        <taxon>malvids</taxon>
        <taxon>Malvales</taxon>
        <taxon>Malvaceae</taxon>
        <taxon>Malvoideae</taxon>
        <taxon>Hibiscus</taxon>
    </lineage>
</organism>